<evidence type="ECO:0000313" key="2">
    <source>
        <dbReference type="Proteomes" id="UP000777438"/>
    </source>
</evidence>
<name>A0A9P8VND5_9HYPO</name>
<dbReference type="Proteomes" id="UP000777438">
    <property type="component" value="Unassembled WGS sequence"/>
</dbReference>
<dbReference type="Pfam" id="PF12520">
    <property type="entry name" value="DUF3723"/>
    <property type="match status" value="1"/>
</dbReference>
<reference evidence="1 2" key="1">
    <citation type="journal article" date="2021" name="Nat. Commun.">
        <title>Genetic determinants of endophytism in the Arabidopsis root mycobiome.</title>
        <authorList>
            <person name="Mesny F."/>
            <person name="Miyauchi S."/>
            <person name="Thiergart T."/>
            <person name="Pickel B."/>
            <person name="Atanasova L."/>
            <person name="Karlsson M."/>
            <person name="Huettel B."/>
            <person name="Barry K.W."/>
            <person name="Haridas S."/>
            <person name="Chen C."/>
            <person name="Bauer D."/>
            <person name="Andreopoulos W."/>
            <person name="Pangilinan J."/>
            <person name="LaButti K."/>
            <person name="Riley R."/>
            <person name="Lipzen A."/>
            <person name="Clum A."/>
            <person name="Drula E."/>
            <person name="Henrissat B."/>
            <person name="Kohler A."/>
            <person name="Grigoriev I.V."/>
            <person name="Martin F.M."/>
            <person name="Hacquard S."/>
        </authorList>
    </citation>
    <scope>NUCLEOTIDE SEQUENCE [LARGE SCALE GENOMIC DNA]</scope>
    <source>
        <strain evidence="1 2">MPI-CAGE-CH-0241</strain>
    </source>
</reference>
<sequence length="239" mass="27223">MELVGIVRCPVRSLIPYGEGRQVNLDTVKRLAKCFEKTKCRPEEEDNFIRGVITYDDLRQIVSTLGVSENALKRTTLQRSFPLLSGHNIACLEGRHRIRAAIEHKPLSWWVVKLLCVQGSWIEFPLKIALASIDPQIIQDRIEATSRETPYSDAEVYRLVRKYMKNHDKARVEGCLSRLSPPKQVSLKGLLKRPQLVCDLDALIKFPGVIGGLQLGNIHKYLGLHVDENFSFCLQHILK</sequence>
<proteinExistence type="predicted"/>
<gene>
    <name evidence="1" type="ORF">B0T10DRAFT_389383</name>
</gene>
<accession>A0A9P8VND5</accession>
<dbReference type="OrthoDB" id="4227485at2759"/>
<keyword evidence="2" id="KW-1185">Reference proteome</keyword>
<dbReference type="AlphaFoldDB" id="A0A9P8VND5"/>
<protein>
    <submittedName>
        <fullName evidence="1">Uncharacterized protein</fullName>
    </submittedName>
</protein>
<feature type="non-terminal residue" evidence="1">
    <location>
        <position position="239"/>
    </location>
</feature>
<organism evidence="1 2">
    <name type="scientific">Thelonectria olida</name>
    <dbReference type="NCBI Taxonomy" id="1576542"/>
    <lineage>
        <taxon>Eukaryota</taxon>
        <taxon>Fungi</taxon>
        <taxon>Dikarya</taxon>
        <taxon>Ascomycota</taxon>
        <taxon>Pezizomycotina</taxon>
        <taxon>Sordariomycetes</taxon>
        <taxon>Hypocreomycetidae</taxon>
        <taxon>Hypocreales</taxon>
        <taxon>Nectriaceae</taxon>
        <taxon>Thelonectria</taxon>
    </lineage>
</organism>
<dbReference type="EMBL" id="JAGPYM010000068">
    <property type="protein sequence ID" value="KAH6869644.1"/>
    <property type="molecule type" value="Genomic_DNA"/>
</dbReference>
<comment type="caution">
    <text evidence="1">The sequence shown here is derived from an EMBL/GenBank/DDBJ whole genome shotgun (WGS) entry which is preliminary data.</text>
</comment>
<dbReference type="InterPro" id="IPR022198">
    <property type="entry name" value="DUF3723"/>
</dbReference>
<evidence type="ECO:0000313" key="1">
    <source>
        <dbReference type="EMBL" id="KAH6869644.1"/>
    </source>
</evidence>